<dbReference type="Pfam" id="PF01967">
    <property type="entry name" value="MoaC"/>
    <property type="match status" value="1"/>
</dbReference>
<comment type="similarity">
    <text evidence="6">Belongs to the MoaC family.</text>
</comment>
<evidence type="ECO:0000256" key="1">
    <source>
        <dbReference type="ARBA" id="ARBA00001637"/>
    </source>
</evidence>
<dbReference type="HAMAP" id="MF_01224_B">
    <property type="entry name" value="MoaC_B"/>
    <property type="match status" value="1"/>
</dbReference>
<evidence type="ECO:0000313" key="9">
    <source>
        <dbReference type="Proteomes" id="UP000432715"/>
    </source>
</evidence>
<feature type="domain" description="Molybdopterin cofactor biosynthesis C (MoaC)" evidence="7">
    <location>
        <begin position="17"/>
        <end position="152"/>
    </location>
</feature>
<organism evidence="8 9">
    <name type="scientific">Alkaliphilus pronyensis</name>
    <dbReference type="NCBI Taxonomy" id="1482732"/>
    <lineage>
        <taxon>Bacteria</taxon>
        <taxon>Bacillati</taxon>
        <taxon>Bacillota</taxon>
        <taxon>Clostridia</taxon>
        <taxon>Peptostreptococcales</taxon>
        <taxon>Natronincolaceae</taxon>
        <taxon>Alkaliphilus</taxon>
    </lineage>
</organism>
<comment type="caution">
    <text evidence="8">The sequence shown here is derived from an EMBL/GenBank/DDBJ whole genome shotgun (WGS) entry which is preliminary data.</text>
</comment>
<comment type="pathway">
    <text evidence="2 6">Cofactor biosynthesis; molybdopterin biosynthesis.</text>
</comment>
<reference evidence="8 9" key="1">
    <citation type="submission" date="2019-10" db="EMBL/GenBank/DDBJ databases">
        <title>Alkaliphilus serpentinus sp. nov. and Alkaliphilus pronyensis sp. nov., two novel anaerobic alkaliphilic species isolated from the serpentinized-hosted hydrothermal field of the Prony Bay (New Caledonia).</title>
        <authorList>
            <person name="Postec A."/>
        </authorList>
    </citation>
    <scope>NUCLEOTIDE SEQUENCE [LARGE SCALE GENOMIC DNA]</scope>
    <source>
        <strain evidence="8 9">LacV</strain>
    </source>
</reference>
<dbReference type="RefSeq" id="WP_151861216.1">
    <property type="nucleotide sequence ID" value="NZ_WBZC01000027.1"/>
</dbReference>
<evidence type="ECO:0000256" key="3">
    <source>
        <dbReference type="ARBA" id="ARBA00012575"/>
    </source>
</evidence>
<keyword evidence="9" id="KW-1185">Reference proteome</keyword>
<evidence type="ECO:0000313" key="8">
    <source>
        <dbReference type="EMBL" id="KAB3534473.1"/>
    </source>
</evidence>
<dbReference type="InterPro" id="IPR023045">
    <property type="entry name" value="MoaC"/>
</dbReference>
<dbReference type="PANTHER" id="PTHR22960">
    <property type="entry name" value="MOLYBDOPTERIN COFACTOR SYNTHESIS PROTEIN A"/>
    <property type="match status" value="1"/>
</dbReference>
<name>A0A6I0FF90_9FIRM</name>
<keyword evidence="4 6" id="KW-0501">Molybdenum cofactor biosynthesis</keyword>
<dbReference type="GO" id="GO:0006777">
    <property type="term" value="P:Mo-molybdopterin cofactor biosynthetic process"/>
    <property type="evidence" value="ECO:0007669"/>
    <property type="project" value="UniProtKB-UniRule"/>
</dbReference>
<dbReference type="OrthoDB" id="9794429at2"/>
<feature type="binding site" evidence="6">
    <location>
        <begin position="77"/>
        <end position="79"/>
    </location>
    <ligand>
        <name>substrate</name>
    </ligand>
</feature>
<dbReference type="InterPro" id="IPR036522">
    <property type="entry name" value="MoaC_sf"/>
</dbReference>
<protein>
    <recommendedName>
        <fullName evidence="3 6">Cyclic pyranopterin monophosphate synthase</fullName>
        <ecNumber evidence="3 6">4.6.1.17</ecNumber>
    </recommendedName>
    <alternativeName>
        <fullName evidence="6">Molybdenum cofactor biosynthesis protein C</fullName>
    </alternativeName>
</protein>
<proteinExistence type="inferred from homology"/>
<comment type="subunit">
    <text evidence="6">Homohexamer; trimer of dimers.</text>
</comment>
<dbReference type="AlphaFoldDB" id="A0A6I0FF90"/>
<dbReference type="GO" id="GO:0061799">
    <property type="term" value="F:cyclic pyranopterin monophosphate synthase activity"/>
    <property type="evidence" value="ECO:0007669"/>
    <property type="project" value="UniProtKB-UniRule"/>
</dbReference>
<dbReference type="CDD" id="cd01420">
    <property type="entry name" value="MoaC_PE"/>
    <property type="match status" value="1"/>
</dbReference>
<evidence type="ECO:0000256" key="5">
    <source>
        <dbReference type="ARBA" id="ARBA00023239"/>
    </source>
</evidence>
<evidence type="ECO:0000256" key="2">
    <source>
        <dbReference type="ARBA" id="ARBA00005046"/>
    </source>
</evidence>
<dbReference type="EC" id="4.6.1.17" evidence="3 6"/>
<accession>A0A6I0FF90</accession>
<dbReference type="Proteomes" id="UP000432715">
    <property type="component" value="Unassembled WGS sequence"/>
</dbReference>
<feature type="active site" evidence="6">
    <location>
        <position position="130"/>
    </location>
</feature>
<keyword evidence="5 6" id="KW-0456">Lyase</keyword>
<comment type="catalytic activity">
    <reaction evidence="1 6">
        <text>(8S)-3',8-cyclo-7,8-dihydroguanosine 5'-triphosphate = cyclic pyranopterin phosphate + diphosphate</text>
        <dbReference type="Rhea" id="RHEA:49580"/>
        <dbReference type="ChEBI" id="CHEBI:33019"/>
        <dbReference type="ChEBI" id="CHEBI:59648"/>
        <dbReference type="ChEBI" id="CHEBI:131766"/>
        <dbReference type="EC" id="4.6.1.17"/>
    </reaction>
</comment>
<dbReference type="NCBIfam" id="TIGR00581">
    <property type="entry name" value="moaC"/>
    <property type="match status" value="1"/>
</dbReference>
<dbReference type="UniPathway" id="UPA00344"/>
<sequence length="164" mass="17708">MNSCDFTHFNEEGRAKMVDVGEKLNTRREAVAKGSIYMRPETLTKIIDKTIGKGDVLAVSQVAGIMAAKKTSELVPMCHNIILTGANISFSIDKSNSKIDIEAIVATTGKTGVEIEALNAVSVSAITIYDMCKAIDRGMRITDIRLVKKTGGKSGAYISEDYSK</sequence>
<gene>
    <name evidence="6 8" type="primary">moaC</name>
    <name evidence="8" type="ORF">F8154_08650</name>
</gene>
<evidence type="ECO:0000259" key="7">
    <source>
        <dbReference type="Pfam" id="PF01967"/>
    </source>
</evidence>
<evidence type="ECO:0000256" key="6">
    <source>
        <dbReference type="HAMAP-Rule" id="MF_01224"/>
    </source>
</evidence>
<dbReference type="SUPFAM" id="SSF55040">
    <property type="entry name" value="Molybdenum cofactor biosynthesis protein C, MoaC"/>
    <property type="match status" value="1"/>
</dbReference>
<dbReference type="InterPro" id="IPR050105">
    <property type="entry name" value="MoCo_biosynth_MoaA/MoaC"/>
</dbReference>
<evidence type="ECO:0000256" key="4">
    <source>
        <dbReference type="ARBA" id="ARBA00023150"/>
    </source>
</evidence>
<comment type="function">
    <text evidence="6">Catalyzes the conversion of (8S)-3',8-cyclo-7,8-dihydroguanosine 5'-triphosphate to cyclic pyranopterin monophosphate (cPMP).</text>
</comment>
<dbReference type="Gene3D" id="3.30.70.640">
    <property type="entry name" value="Molybdopterin cofactor biosynthesis C (MoaC) domain"/>
    <property type="match status" value="1"/>
</dbReference>
<dbReference type="InterPro" id="IPR002820">
    <property type="entry name" value="Mopterin_CF_biosynth-C_dom"/>
</dbReference>
<feature type="binding site" evidence="6">
    <location>
        <begin position="115"/>
        <end position="116"/>
    </location>
    <ligand>
        <name>substrate</name>
    </ligand>
</feature>
<dbReference type="EMBL" id="WBZC01000027">
    <property type="protein sequence ID" value="KAB3534473.1"/>
    <property type="molecule type" value="Genomic_DNA"/>
</dbReference>
<dbReference type="NCBIfam" id="NF006870">
    <property type="entry name" value="PRK09364.1"/>
    <property type="match status" value="1"/>
</dbReference>
<dbReference type="InterPro" id="IPR047594">
    <property type="entry name" value="MoaC_bact/euk"/>
</dbReference>